<comment type="caution">
    <text evidence="2">The sequence shown here is derived from an EMBL/GenBank/DDBJ whole genome shotgun (WGS) entry which is preliminary data.</text>
</comment>
<evidence type="ECO:0000256" key="1">
    <source>
        <dbReference type="SAM" id="MobiDB-lite"/>
    </source>
</evidence>
<dbReference type="SUPFAM" id="SSF52540">
    <property type="entry name" value="P-loop containing nucleoside triphosphate hydrolases"/>
    <property type="match status" value="1"/>
</dbReference>
<dbReference type="RefSeq" id="WP_227909244.1">
    <property type="nucleotide sequence ID" value="NZ_CP095461.1"/>
</dbReference>
<feature type="region of interest" description="Disordered" evidence="1">
    <location>
        <begin position="233"/>
        <end position="275"/>
    </location>
</feature>
<name>A0A9X1S7P1_9MICC</name>
<dbReference type="AlphaFoldDB" id="A0A9X1S7P1"/>
<protein>
    <submittedName>
        <fullName evidence="2">ABC transporter ATP-binding protein</fullName>
    </submittedName>
</protein>
<sequence>MLTAENLYVQGRHSALHAPTSLVAEPGDILLVQADGASARTSLALTLSGRMKPTSGSLHWNGDSHPGLLRRRSALVDSPEVNEPELHLRVKDLVAEDLALIPRAERPKASPARWLEAMGFGSSGDLWIEQVPAYERIRLLTALALADSRIDLLVLDSPDRHQGDPGAWLPALKDAVAAAAEAPAEAERARAGRTRAGRNRAGRNRTEQNSGARDLAVVAVVAQLPAWWSGPAAQEGNAAAPAAPPLESADESGVPAPADASLTATPDSAETEVTA</sequence>
<gene>
    <name evidence="2" type="ORF">LJ751_16720</name>
</gene>
<dbReference type="Proteomes" id="UP001139264">
    <property type="component" value="Unassembled WGS sequence"/>
</dbReference>
<feature type="compositionally biased region" description="Low complexity" evidence="1">
    <location>
        <begin position="233"/>
        <end position="247"/>
    </location>
</feature>
<dbReference type="EMBL" id="JAJFZP010000016">
    <property type="protein sequence ID" value="MCC3270973.1"/>
    <property type="molecule type" value="Genomic_DNA"/>
</dbReference>
<accession>A0A9X1S7P1</accession>
<dbReference type="InterPro" id="IPR027417">
    <property type="entry name" value="P-loop_NTPase"/>
</dbReference>
<feature type="compositionally biased region" description="Basic residues" evidence="1">
    <location>
        <begin position="191"/>
        <end position="203"/>
    </location>
</feature>
<keyword evidence="2" id="KW-0067">ATP-binding</keyword>
<evidence type="ECO:0000313" key="3">
    <source>
        <dbReference type="Proteomes" id="UP001139264"/>
    </source>
</evidence>
<feature type="compositionally biased region" description="Polar residues" evidence="1">
    <location>
        <begin position="262"/>
        <end position="275"/>
    </location>
</feature>
<dbReference type="GO" id="GO:0005524">
    <property type="term" value="F:ATP binding"/>
    <property type="evidence" value="ECO:0007669"/>
    <property type="project" value="UniProtKB-KW"/>
</dbReference>
<organism evidence="2 3">
    <name type="scientific">Arthrobacter gengyunqii</name>
    <dbReference type="NCBI Taxonomy" id="2886940"/>
    <lineage>
        <taxon>Bacteria</taxon>
        <taxon>Bacillati</taxon>
        <taxon>Actinomycetota</taxon>
        <taxon>Actinomycetes</taxon>
        <taxon>Micrococcales</taxon>
        <taxon>Micrococcaceae</taxon>
        <taxon>Arthrobacter</taxon>
    </lineage>
</organism>
<keyword evidence="2" id="KW-0547">Nucleotide-binding</keyword>
<dbReference type="Gene3D" id="3.40.50.300">
    <property type="entry name" value="P-loop containing nucleotide triphosphate hydrolases"/>
    <property type="match status" value="1"/>
</dbReference>
<proteinExistence type="predicted"/>
<reference evidence="2" key="1">
    <citation type="submission" date="2021-10" db="EMBL/GenBank/DDBJ databases">
        <title>Novel species in genus Arthrobacter.</title>
        <authorList>
            <person name="Liu Y."/>
        </authorList>
    </citation>
    <scope>NUCLEOTIDE SEQUENCE</scope>
    <source>
        <strain evidence="2">Zg-Y809</strain>
    </source>
</reference>
<evidence type="ECO:0000313" key="2">
    <source>
        <dbReference type="EMBL" id="MCC3270973.1"/>
    </source>
</evidence>
<feature type="region of interest" description="Disordered" evidence="1">
    <location>
        <begin position="183"/>
        <end position="211"/>
    </location>
</feature>